<organism evidence="2 3">
    <name type="scientific">Penicillium ucsense</name>
    <dbReference type="NCBI Taxonomy" id="2839758"/>
    <lineage>
        <taxon>Eukaryota</taxon>
        <taxon>Fungi</taxon>
        <taxon>Dikarya</taxon>
        <taxon>Ascomycota</taxon>
        <taxon>Pezizomycotina</taxon>
        <taxon>Eurotiomycetes</taxon>
        <taxon>Eurotiomycetidae</taxon>
        <taxon>Eurotiales</taxon>
        <taxon>Aspergillaceae</taxon>
        <taxon>Penicillium</taxon>
    </lineage>
</organism>
<dbReference type="InterPro" id="IPR051531">
    <property type="entry name" value="N-acetyltransferase"/>
</dbReference>
<evidence type="ECO:0000259" key="1">
    <source>
        <dbReference type="PROSITE" id="PS51186"/>
    </source>
</evidence>
<name>A0A8J8WFM9_9EURO</name>
<dbReference type="Gene3D" id="3.40.630.30">
    <property type="match status" value="1"/>
</dbReference>
<gene>
    <name evidence="2" type="ORF">PECM_001224</name>
</gene>
<dbReference type="AlphaFoldDB" id="A0A8J8WFM9"/>
<comment type="caution">
    <text evidence="2">The sequence shown here is derived from an EMBL/GenBank/DDBJ whole genome shotgun (WGS) entry which is preliminary data.</text>
</comment>
<reference evidence="2" key="1">
    <citation type="journal article" date="2020" name="Front. Microbiol.">
        <title>Gene regulatory networks of Penicillium echinulatum 2HH and Penicillium oxalicum 114-2 inferred by a computational biology approach.</title>
        <authorList>
            <person name="Lenz A.R."/>
            <person name="Galan-Vasquez E."/>
            <person name="Balbinot E."/>
            <person name="De Abreu F.P."/>
            <person name="De Oliveira N.S."/>
            <person name="Da Rosa L.O."/>
            <person name="De Avila E Silva S."/>
            <person name="Camassola M."/>
            <person name="Dillon A.J.P."/>
            <person name="Perez-Rueda E."/>
        </authorList>
    </citation>
    <scope>NUCLEOTIDE SEQUENCE</scope>
    <source>
        <strain evidence="2">S1M29</strain>
    </source>
</reference>
<dbReference type="OrthoDB" id="4072826at2759"/>
<dbReference type="SUPFAM" id="SSF55729">
    <property type="entry name" value="Acyl-CoA N-acyltransferases (Nat)"/>
    <property type="match status" value="1"/>
</dbReference>
<dbReference type="PANTHER" id="PTHR43792:SF1">
    <property type="entry name" value="N-ACETYLTRANSFERASE DOMAIN-CONTAINING PROTEIN"/>
    <property type="match status" value="1"/>
</dbReference>
<dbReference type="Proteomes" id="UP000631181">
    <property type="component" value="Unassembled WGS sequence"/>
</dbReference>
<feature type="domain" description="N-acetyltransferase" evidence="1">
    <location>
        <begin position="28"/>
        <end position="202"/>
    </location>
</feature>
<dbReference type="Pfam" id="PF13302">
    <property type="entry name" value="Acetyltransf_3"/>
    <property type="match status" value="1"/>
</dbReference>
<dbReference type="PROSITE" id="PS51186">
    <property type="entry name" value="GNAT"/>
    <property type="match status" value="1"/>
</dbReference>
<evidence type="ECO:0000313" key="3">
    <source>
        <dbReference type="Proteomes" id="UP000631181"/>
    </source>
</evidence>
<dbReference type="InterPro" id="IPR000182">
    <property type="entry name" value="GNAT_dom"/>
</dbReference>
<sequence>MAELPVPNQVVYVAEIPESLESIDSERLLLRPIGLEDAAAILAIRSRPEVAKNNHPKAPFKSLDDVHEWMASKFYSQGPAELLGRTFNFGILDKSIPQSQEQLIGYVGVNCLVPCPMLGYSLLPEAWGKGFATEALQLVIKKWWDLPRRDASDQTEGPERIYAICEKVNLGSSGVLRKCGFELVAEGFFEADELQLWGLEKPSS</sequence>
<dbReference type="PANTHER" id="PTHR43792">
    <property type="entry name" value="GNAT FAMILY, PUTATIVE (AFU_ORTHOLOGUE AFUA_3G00765)-RELATED-RELATED"/>
    <property type="match status" value="1"/>
</dbReference>
<keyword evidence="3" id="KW-1185">Reference proteome</keyword>
<dbReference type="InterPro" id="IPR016181">
    <property type="entry name" value="Acyl_CoA_acyltransferase"/>
</dbReference>
<protein>
    <recommendedName>
        <fullName evidence="1">N-acetyltransferase domain-containing protein</fullName>
    </recommendedName>
</protein>
<evidence type="ECO:0000313" key="2">
    <source>
        <dbReference type="EMBL" id="KAF7713397.1"/>
    </source>
</evidence>
<proteinExistence type="predicted"/>
<accession>A0A8J8WFM9</accession>
<dbReference type="EMBL" id="WIWV01000120">
    <property type="protein sequence ID" value="KAF7713397.1"/>
    <property type="molecule type" value="Genomic_DNA"/>
</dbReference>
<dbReference type="GO" id="GO:0016747">
    <property type="term" value="F:acyltransferase activity, transferring groups other than amino-acyl groups"/>
    <property type="evidence" value="ECO:0007669"/>
    <property type="project" value="InterPro"/>
</dbReference>